<organism evidence="19">
    <name type="scientific">Pneumocystis jirovecii</name>
    <name type="common">Human pneumocystis pneumonia agent</name>
    <dbReference type="NCBI Taxonomy" id="42068"/>
    <lineage>
        <taxon>Eukaryota</taxon>
        <taxon>Fungi</taxon>
        <taxon>Dikarya</taxon>
        <taxon>Ascomycota</taxon>
        <taxon>Taphrinomycotina</taxon>
        <taxon>Pneumocystomycetes</taxon>
        <taxon>Pneumocystaceae</taxon>
        <taxon>Pneumocystis</taxon>
    </lineage>
</organism>
<feature type="transmembrane region" description="Helical" evidence="16">
    <location>
        <begin position="43"/>
        <end position="63"/>
    </location>
</feature>
<dbReference type="EMBL" id="MW530528">
    <property type="protein sequence ID" value="QVV24927.1"/>
    <property type="molecule type" value="Genomic_DNA"/>
</dbReference>
<reference evidence="20" key="2">
    <citation type="journal article" date="2021" name="Emerg. Infect. Dis.">
        <title>Genetic and Epidemiologic Analyses of an Outbreak of Pneumocystis jirovecii Pneumonia among Kidney Transplant Recipients in the United States.</title>
        <authorList>
            <person name="Azar M.M."/>
            <person name="Cohen E."/>
            <person name="Ma L."/>
            <person name="Cisse O.H."/>
            <person name="Gan G."/>
            <person name="Deng Y."/>
            <person name="Belfield K."/>
            <person name="Asch W."/>
            <person name="Grant M."/>
            <person name="Gleeson S."/>
            <person name="Koff A."/>
            <person name="Gaston D.C."/>
            <person name="Topal J."/>
            <person name="Curran S."/>
            <person name="Kulkarni S."/>
            <person name="Kovacs J.A."/>
            <person name="Malinis M."/>
        </authorList>
    </citation>
    <scope>NUCLEOTIDE SEQUENCE</scope>
    <source>
        <strain evidence="20">Y1/8</strain>
        <strain evidence="21">Y2/11</strain>
        <strain evidence="22">Y3/15</strain>
    </source>
</reference>
<evidence type="ECO:0000256" key="16">
    <source>
        <dbReference type="SAM" id="Phobius"/>
    </source>
</evidence>
<dbReference type="PANTHER" id="PTHR22888">
    <property type="entry name" value="CYTOCHROME C OXIDASE, SUBUNIT II"/>
    <property type="match status" value="1"/>
</dbReference>
<evidence type="ECO:0000313" key="19">
    <source>
        <dbReference type="EMBL" id="QNR01250.1"/>
    </source>
</evidence>
<dbReference type="InterPro" id="IPR001505">
    <property type="entry name" value="Copper_CuA"/>
</dbReference>
<evidence type="ECO:0000256" key="2">
    <source>
        <dbReference type="ARBA" id="ARBA00007866"/>
    </source>
</evidence>
<evidence type="ECO:0000259" key="18">
    <source>
        <dbReference type="PROSITE" id="PS50999"/>
    </source>
</evidence>
<accession>A0A7H0TJR1</accession>
<comment type="similarity">
    <text evidence="2 15">Belongs to the cytochrome c oxidase subunit 2 family.</text>
</comment>
<feature type="domain" description="Cytochrome oxidase subunit II transmembrane region profile" evidence="18">
    <location>
        <begin position="17"/>
        <end position="111"/>
    </location>
</feature>
<dbReference type="GO" id="GO:0004129">
    <property type="term" value="F:cytochrome-c oxidase activity"/>
    <property type="evidence" value="ECO:0007669"/>
    <property type="project" value="UniProtKB-EC"/>
</dbReference>
<evidence type="ECO:0000256" key="10">
    <source>
        <dbReference type="ARBA" id="ARBA00022989"/>
    </source>
</evidence>
<keyword evidence="10 16" id="KW-1133">Transmembrane helix</keyword>
<dbReference type="PROSITE" id="PS50857">
    <property type="entry name" value="COX2_CUA"/>
    <property type="match status" value="1"/>
</dbReference>
<dbReference type="PROSITE" id="PS00078">
    <property type="entry name" value="COX2"/>
    <property type="match status" value="1"/>
</dbReference>
<evidence type="ECO:0000256" key="6">
    <source>
        <dbReference type="ARBA" id="ARBA00022692"/>
    </source>
</evidence>
<dbReference type="InterPro" id="IPR011759">
    <property type="entry name" value="Cyt_c_oxidase_su2_TM_dom"/>
</dbReference>
<dbReference type="GO" id="GO:0006123">
    <property type="term" value="P:mitochondrial electron transport, cytochrome c to oxygen"/>
    <property type="evidence" value="ECO:0007669"/>
    <property type="project" value="UniProtKB-ARBA"/>
</dbReference>
<evidence type="ECO:0000313" key="22">
    <source>
        <dbReference type="EMBL" id="QVV24927.1"/>
    </source>
</evidence>
<dbReference type="GO" id="GO:0016491">
    <property type="term" value="F:oxidoreductase activity"/>
    <property type="evidence" value="ECO:0007669"/>
    <property type="project" value="InterPro"/>
</dbReference>
<keyword evidence="7 15" id="KW-0479">Metal-binding</keyword>
<evidence type="ECO:0000256" key="9">
    <source>
        <dbReference type="ARBA" id="ARBA00022982"/>
    </source>
</evidence>
<evidence type="ECO:0000256" key="4">
    <source>
        <dbReference type="ARBA" id="ARBA00022448"/>
    </source>
</evidence>
<dbReference type="GO" id="GO:0045277">
    <property type="term" value="C:respiratory chain complex IV"/>
    <property type="evidence" value="ECO:0007669"/>
    <property type="project" value="UniProtKB-ARBA"/>
</dbReference>
<keyword evidence="9 15" id="KW-0249">Electron transport</keyword>
<comment type="subcellular location">
    <subcellularLocation>
        <location evidence="1 15">Mitochondrion inner membrane</location>
        <topology evidence="1 15">Multi-pass membrane protein</topology>
    </subcellularLocation>
</comment>
<evidence type="ECO:0000256" key="8">
    <source>
        <dbReference type="ARBA" id="ARBA00022967"/>
    </source>
</evidence>
<evidence type="ECO:0000256" key="15">
    <source>
        <dbReference type="RuleBase" id="RU000457"/>
    </source>
</evidence>
<dbReference type="GO" id="GO:0005743">
    <property type="term" value="C:mitochondrial inner membrane"/>
    <property type="evidence" value="ECO:0007669"/>
    <property type="project" value="UniProtKB-SubCell"/>
</dbReference>
<reference evidence="19" key="1">
    <citation type="journal article" date="2020" name="Infect. Drug Resist.">
        <title>Metagenomic Next-Generation Sequencing in Diagnosis of a Case of Pneumocystis jirovecii Pneumonia in a Kidney Transplant Recipient and Literature Review.</title>
        <authorList>
            <person name="Chen J."/>
            <person name="He T."/>
            <person name="Li X."/>
            <person name="Wang X."/>
            <person name="Peng L."/>
            <person name="Ma L."/>
        </authorList>
    </citation>
    <scope>NUCLEOTIDE SEQUENCE</scope>
    <source>
        <strain evidence="19">YS</strain>
    </source>
</reference>
<dbReference type="NCBIfam" id="TIGR02866">
    <property type="entry name" value="CoxB"/>
    <property type="match status" value="1"/>
</dbReference>
<dbReference type="AlphaFoldDB" id="A0A7H0TJR1"/>
<feature type="transmembrane region" description="Helical" evidence="16">
    <location>
        <begin position="83"/>
        <end position="107"/>
    </location>
</feature>
<dbReference type="CDD" id="cd13912">
    <property type="entry name" value="CcO_II_C"/>
    <property type="match status" value="1"/>
</dbReference>
<evidence type="ECO:0000256" key="13">
    <source>
        <dbReference type="ARBA" id="ARBA00023136"/>
    </source>
</evidence>
<dbReference type="EMBL" id="MW530526">
    <property type="protein sequence ID" value="QVV24897.1"/>
    <property type="molecule type" value="Genomic_DNA"/>
</dbReference>
<dbReference type="EMBL" id="MT319762">
    <property type="protein sequence ID" value="QNR01250.1"/>
    <property type="molecule type" value="Genomic_DNA"/>
</dbReference>
<sequence>MMSVFCFIFNHPICCDAPSPWGVYFQDGASPVFDGIVELHDQVLFYLVIILVGVFWILFSTIWRFKSSSFVHKYYNHSTAIELIWTMSPALILVAIAFPSFKLLYLMDEVIDPAITVKAIGHQWFWSYEYSDFEDSIGHAIEFDSYMIPTEDLEIGQLRQLEVDNWVLLPVNTHVRFIVTSADVIHDLAVPALGLKVDANPGWLNQTSTLILWEGVYYGQCSELCGVLHSSMPIVIEAVSVDKFLDWLDCQ</sequence>
<keyword evidence="5 15" id="KW-0679">Respiratory chain</keyword>
<evidence type="ECO:0000256" key="1">
    <source>
        <dbReference type="ARBA" id="ARBA00004448"/>
    </source>
</evidence>
<dbReference type="SUPFAM" id="SSF81464">
    <property type="entry name" value="Cytochrome c oxidase subunit II-like, transmembrane region"/>
    <property type="match status" value="1"/>
</dbReference>
<dbReference type="InterPro" id="IPR008972">
    <property type="entry name" value="Cupredoxin"/>
</dbReference>
<comment type="catalytic activity">
    <reaction evidence="14">
        <text>4 Fe(II)-[cytochrome c] + O2 + 8 H(+)(in) = 4 Fe(III)-[cytochrome c] + 2 H2O + 4 H(+)(out)</text>
        <dbReference type="Rhea" id="RHEA:11436"/>
        <dbReference type="Rhea" id="RHEA-COMP:10350"/>
        <dbReference type="Rhea" id="RHEA-COMP:14399"/>
        <dbReference type="ChEBI" id="CHEBI:15377"/>
        <dbReference type="ChEBI" id="CHEBI:15378"/>
        <dbReference type="ChEBI" id="CHEBI:15379"/>
        <dbReference type="ChEBI" id="CHEBI:29033"/>
        <dbReference type="ChEBI" id="CHEBI:29034"/>
        <dbReference type="EC" id="7.1.1.9"/>
    </reaction>
    <physiologicalReaction direction="left-to-right" evidence="14">
        <dbReference type="Rhea" id="RHEA:11437"/>
    </physiologicalReaction>
</comment>
<evidence type="ECO:0000256" key="14">
    <source>
        <dbReference type="ARBA" id="ARBA00049512"/>
    </source>
</evidence>
<keyword evidence="8" id="KW-1278">Translocase</keyword>
<protein>
    <recommendedName>
        <fullName evidence="3 15">Cytochrome c oxidase subunit 2</fullName>
    </recommendedName>
</protein>
<keyword evidence="4 15" id="KW-0813">Transport</keyword>
<dbReference type="InterPro" id="IPR045187">
    <property type="entry name" value="CcO_II"/>
</dbReference>
<geneLocation type="mitochondrion" evidence="19"/>
<dbReference type="InterPro" id="IPR034210">
    <property type="entry name" value="CcO_II_C"/>
</dbReference>
<evidence type="ECO:0000256" key="5">
    <source>
        <dbReference type="ARBA" id="ARBA00022660"/>
    </source>
</evidence>
<dbReference type="PROSITE" id="PS50999">
    <property type="entry name" value="COX2_TM"/>
    <property type="match status" value="1"/>
</dbReference>
<evidence type="ECO:0000256" key="7">
    <source>
        <dbReference type="ARBA" id="ARBA00022723"/>
    </source>
</evidence>
<gene>
    <name evidence="19" type="primary">cox2</name>
</gene>
<keyword evidence="13 15" id="KW-0472">Membrane</keyword>
<dbReference type="FunFam" id="2.60.40.420:FF:000001">
    <property type="entry name" value="Cytochrome c oxidase subunit 2"/>
    <property type="match status" value="1"/>
</dbReference>
<keyword evidence="15" id="KW-0999">Mitochondrion inner membrane</keyword>
<comment type="cofactor">
    <cofactor evidence="15">
        <name>Cu cation</name>
        <dbReference type="ChEBI" id="CHEBI:23378"/>
    </cofactor>
    <text evidence="15">Binds a copper A center.</text>
</comment>
<keyword evidence="11 15" id="KW-0186">Copper</keyword>
<dbReference type="SUPFAM" id="SSF49503">
    <property type="entry name" value="Cupredoxins"/>
    <property type="match status" value="1"/>
</dbReference>
<evidence type="ECO:0000313" key="21">
    <source>
        <dbReference type="EMBL" id="QVV24912.1"/>
    </source>
</evidence>
<evidence type="ECO:0000259" key="17">
    <source>
        <dbReference type="PROSITE" id="PS50857"/>
    </source>
</evidence>
<keyword evidence="6 15" id="KW-0812">Transmembrane</keyword>
<name>A0A7H0TJR1_PNEJI</name>
<dbReference type="FunFam" id="1.10.287.90:FF:000004">
    <property type="entry name" value="Cytochrome c oxidase subunit 2"/>
    <property type="match status" value="1"/>
</dbReference>
<keyword evidence="12 15" id="KW-0496">Mitochondrion</keyword>
<dbReference type="Gene3D" id="2.60.40.420">
    <property type="entry name" value="Cupredoxins - blue copper proteins"/>
    <property type="match status" value="1"/>
</dbReference>
<dbReference type="Gene3D" id="1.10.287.90">
    <property type="match status" value="1"/>
</dbReference>
<dbReference type="InterPro" id="IPR036257">
    <property type="entry name" value="Cyt_c_oxidase_su2_TM_sf"/>
</dbReference>
<evidence type="ECO:0000256" key="12">
    <source>
        <dbReference type="ARBA" id="ARBA00023128"/>
    </source>
</evidence>
<dbReference type="PRINTS" id="PR01166">
    <property type="entry name" value="CYCOXIDASEII"/>
</dbReference>
<dbReference type="Pfam" id="PF00116">
    <property type="entry name" value="COX2"/>
    <property type="match status" value="1"/>
</dbReference>
<dbReference type="Pfam" id="PF02790">
    <property type="entry name" value="COX2_TM"/>
    <property type="match status" value="1"/>
</dbReference>
<dbReference type="GO" id="GO:0005507">
    <property type="term" value="F:copper ion binding"/>
    <property type="evidence" value="ECO:0007669"/>
    <property type="project" value="InterPro"/>
</dbReference>
<comment type="function">
    <text evidence="15">Component of the cytochrome c oxidase, the last enzyme in the mitochondrial electron transport chain which drives oxidative phosphorylation. The respiratory chain contains 3 multisubunit complexes succinate dehydrogenase (complex II, CII), ubiquinol-cytochrome c oxidoreductase (cytochrome b-c1 complex, complex III, CIII) and cytochrome c oxidase (complex IV, CIV), that cooperate to transfer electrons derived from NADH and succinate to molecular oxygen, creating an electrochemical gradient over the inner membrane that drives transmembrane transport and the ATP synthase. Cytochrome c oxidase is the component of the respiratory chain that catalyzes the reduction of oxygen to water. Electrons originating from reduced cytochrome c in the intermembrane space (IMS) are transferred via the dinuclear copper A center (CU(A)) of subunit 2 and heme A of subunit 1 to the active site in subunit 1, a binuclear center (BNC) formed by heme A3 and copper B (CU(B)). The BNC reduces molecular oxygen to 2 water molecules using 4 electrons from cytochrome c in the IMS and 4 protons from the mitochondrial matrix.</text>
</comment>
<dbReference type="EMBL" id="MW530527">
    <property type="protein sequence ID" value="QVV24912.1"/>
    <property type="molecule type" value="Genomic_DNA"/>
</dbReference>
<evidence type="ECO:0000256" key="11">
    <source>
        <dbReference type="ARBA" id="ARBA00023008"/>
    </source>
</evidence>
<dbReference type="InterPro" id="IPR014222">
    <property type="entry name" value="Cyt_c_oxidase_su2"/>
</dbReference>
<evidence type="ECO:0000256" key="3">
    <source>
        <dbReference type="ARBA" id="ARBA00015946"/>
    </source>
</evidence>
<dbReference type="InterPro" id="IPR002429">
    <property type="entry name" value="CcO_II-like_C"/>
</dbReference>
<dbReference type="PANTHER" id="PTHR22888:SF9">
    <property type="entry name" value="CYTOCHROME C OXIDASE SUBUNIT 2"/>
    <property type="match status" value="1"/>
</dbReference>
<evidence type="ECO:0000313" key="20">
    <source>
        <dbReference type="EMBL" id="QVV24897.1"/>
    </source>
</evidence>
<proteinExistence type="inferred from homology"/>
<feature type="domain" description="Cytochrome oxidase subunit II copper A binding" evidence="17">
    <location>
        <begin position="112"/>
        <end position="250"/>
    </location>
</feature>